<feature type="compositionally biased region" description="Polar residues" evidence="1">
    <location>
        <begin position="154"/>
        <end position="163"/>
    </location>
</feature>
<organism evidence="3 4">
    <name type="scientific">Leptomonas pyrrhocoris</name>
    <name type="common">Firebug parasite</name>
    <dbReference type="NCBI Taxonomy" id="157538"/>
    <lineage>
        <taxon>Eukaryota</taxon>
        <taxon>Discoba</taxon>
        <taxon>Euglenozoa</taxon>
        <taxon>Kinetoplastea</taxon>
        <taxon>Metakinetoplastina</taxon>
        <taxon>Trypanosomatida</taxon>
        <taxon>Trypanosomatidae</taxon>
        <taxon>Leishmaniinae</taxon>
        <taxon>Leptomonas</taxon>
    </lineage>
</organism>
<feature type="compositionally biased region" description="Basic and acidic residues" evidence="1">
    <location>
        <begin position="536"/>
        <end position="553"/>
    </location>
</feature>
<evidence type="ECO:0000313" key="3">
    <source>
        <dbReference type="EMBL" id="KPA86865.1"/>
    </source>
</evidence>
<dbReference type="PROSITE" id="PS01129">
    <property type="entry name" value="PSI_RLU"/>
    <property type="match status" value="1"/>
</dbReference>
<dbReference type="SUPFAM" id="SSF55120">
    <property type="entry name" value="Pseudouridine synthase"/>
    <property type="match status" value="2"/>
</dbReference>
<dbReference type="Proteomes" id="UP000037923">
    <property type="component" value="Unassembled WGS sequence"/>
</dbReference>
<dbReference type="OrthoDB" id="424794at2759"/>
<proteinExistence type="predicted"/>
<dbReference type="RefSeq" id="XP_015665304.1">
    <property type="nucleotide sequence ID" value="XM_015797296.1"/>
</dbReference>
<dbReference type="PANTHER" id="PTHR21600:SF77">
    <property type="entry name" value="PSEUDOURIDYLATE SYNTHASE PROTEIN, PUTATIVE-RELATED"/>
    <property type="match status" value="1"/>
</dbReference>
<protein>
    <recommendedName>
        <fullName evidence="2">Pseudouridine synthase RsuA/RluA-like domain-containing protein</fullName>
    </recommendedName>
</protein>
<accession>A0A0N0E0U7</accession>
<dbReference type="InterPro" id="IPR006224">
    <property type="entry name" value="PsdUridine_synth_RluA-like_CS"/>
</dbReference>
<evidence type="ECO:0000259" key="2">
    <source>
        <dbReference type="Pfam" id="PF00849"/>
    </source>
</evidence>
<evidence type="ECO:0000313" key="4">
    <source>
        <dbReference type="Proteomes" id="UP000037923"/>
    </source>
</evidence>
<reference evidence="3 4" key="1">
    <citation type="submission" date="2015-07" db="EMBL/GenBank/DDBJ databases">
        <title>High-quality genome of monoxenous trypanosomatid Leptomonas pyrrhocoris.</title>
        <authorList>
            <person name="Flegontov P."/>
            <person name="Butenko A."/>
            <person name="Firsov S."/>
            <person name="Vlcek C."/>
            <person name="Logacheva M.D."/>
            <person name="Field M."/>
            <person name="Filatov D."/>
            <person name="Flegontova O."/>
            <person name="Gerasimov E."/>
            <person name="Jackson A.P."/>
            <person name="Kelly S."/>
            <person name="Opperdoes F."/>
            <person name="O'Reilly A."/>
            <person name="Votypka J."/>
            <person name="Yurchenko V."/>
            <person name="Lukes J."/>
        </authorList>
    </citation>
    <scope>NUCLEOTIDE SEQUENCE [LARGE SCALE GENOMIC DNA]</scope>
    <source>
        <strain evidence="3">H10</strain>
    </source>
</reference>
<dbReference type="Gene3D" id="3.30.2350.10">
    <property type="entry name" value="Pseudouridine synthase"/>
    <property type="match status" value="2"/>
</dbReference>
<dbReference type="EMBL" id="LGTL01000001">
    <property type="protein sequence ID" value="KPA86865.1"/>
    <property type="molecule type" value="Genomic_DNA"/>
</dbReference>
<feature type="domain" description="Pseudouridine synthase RsuA/RluA-like" evidence="2">
    <location>
        <begin position="220"/>
        <end position="349"/>
    </location>
</feature>
<feature type="region of interest" description="Disordered" evidence="1">
    <location>
        <begin position="148"/>
        <end position="170"/>
    </location>
</feature>
<feature type="compositionally biased region" description="Basic and acidic residues" evidence="1">
    <location>
        <begin position="298"/>
        <end position="311"/>
    </location>
</feature>
<dbReference type="InterPro" id="IPR006145">
    <property type="entry name" value="PsdUridine_synth_RsuA/RluA"/>
</dbReference>
<dbReference type="GeneID" id="26901209"/>
<dbReference type="InterPro" id="IPR050188">
    <property type="entry name" value="RluA_PseudoU_synthase"/>
</dbReference>
<dbReference type="GO" id="GO:0009982">
    <property type="term" value="F:pseudouridine synthase activity"/>
    <property type="evidence" value="ECO:0007669"/>
    <property type="project" value="InterPro"/>
</dbReference>
<dbReference type="OMA" id="CTPYTGR"/>
<feature type="region of interest" description="Disordered" evidence="1">
    <location>
        <begin position="578"/>
        <end position="598"/>
    </location>
</feature>
<comment type="caution">
    <text evidence="3">The sequence shown here is derived from an EMBL/GenBank/DDBJ whole genome shotgun (WGS) entry which is preliminary data.</text>
</comment>
<keyword evidence="4" id="KW-1185">Reference proteome</keyword>
<dbReference type="AlphaFoldDB" id="A0A0N0E0U7"/>
<sequence>MSVHSVQELQALEEAAWASPHRRELYSTRHVVGFPWHTVEENNDPAVSADSTSAVVRRHVIPYDYPFTVFVKGRWVGRKLLDVYAEELPHHTAAYYESCLRTGRLYCVSRAALGRHNTQRKLLKRSSAATSNASLACSTTPVEIDKQISPHRGTLNTSDLPTPSSSSSAQETPLEVLNVVLQHGDVVYHTVHRHEVPVTIGASGVDPVCITAVRIARYGLICVNKPTGLPTHATGRYMYNSLTALLEYVLAPKRLHAWLLTEDPLLQSLVCTASLSSSEKQELYAYYEGPSTTSASKKKGDVTGEAEREMSEVNPSKLPRPCHRLDKVTSGVLLLAVRQAAAKQIGTALMRKAKEVDDAVTAELMKASLRDSVEVDSSPLHRKGTSCKGDGSDITRAPALALPLSLQRILGRTYELQKHYLARVVGVLENSNEAKGKASTGSKGVPEAVWSLSGTEDCLTHHNDSVRGLLASSASSCGVVGLTAAAVVVADTELPEPYYVFPAALLTTAPIPAHHRPPAKGSNEAERDQSATNSPLEHDHDSRDDQRNVDTQRSRPSRTAELAAATLCQTLCSATPAKPATAAGNRTSPSAPPQMSSSSCTESLVLCTPYTGRLHQIRYHLSSLGCPIAGDVVYTPAAHGDVAAPTASDEVEQTPAKEVRHGWVRNERDYIYFNAAHLPVAYQRLCDSLKRPQAPQEEEEHNVATTVLGIKRARADVAGGPNPPSSLAWQQEPPCYECAGRLPIVATKECATGTSAICLHAWAYDVRESLLLLGMEKTDNETVGSDASPADVREGVSQQAGGARAMDGGFVRFEAPPPAWAVFGQHNAVKL</sequence>
<name>A0A0N0E0U7_LEPPY</name>
<gene>
    <name evidence="3" type="ORF">ABB37_00912</name>
</gene>
<dbReference type="GO" id="GO:0003723">
    <property type="term" value="F:RNA binding"/>
    <property type="evidence" value="ECO:0007669"/>
    <property type="project" value="InterPro"/>
</dbReference>
<dbReference type="InterPro" id="IPR020103">
    <property type="entry name" value="PsdUridine_synth_cat_dom_sf"/>
</dbReference>
<feature type="region of interest" description="Disordered" evidence="1">
    <location>
        <begin position="292"/>
        <end position="321"/>
    </location>
</feature>
<dbReference type="VEuPathDB" id="TriTrypDB:LpyrH10_01_9120"/>
<evidence type="ECO:0000256" key="1">
    <source>
        <dbReference type="SAM" id="MobiDB-lite"/>
    </source>
</evidence>
<feature type="region of interest" description="Disordered" evidence="1">
    <location>
        <begin position="512"/>
        <end position="560"/>
    </location>
</feature>
<dbReference type="Pfam" id="PF00849">
    <property type="entry name" value="PseudoU_synth_2"/>
    <property type="match status" value="1"/>
</dbReference>
<dbReference type="GO" id="GO:0000455">
    <property type="term" value="P:enzyme-directed rRNA pseudouridine synthesis"/>
    <property type="evidence" value="ECO:0007669"/>
    <property type="project" value="TreeGrafter"/>
</dbReference>
<dbReference type="PANTHER" id="PTHR21600">
    <property type="entry name" value="MITOCHONDRIAL RNA PSEUDOURIDINE SYNTHASE"/>
    <property type="match status" value="1"/>
</dbReference>